<name>A0A0C2RVG2_9BACL</name>
<dbReference type="EMBL" id="JXRP01000017">
    <property type="protein sequence ID" value="KIL45754.1"/>
    <property type="molecule type" value="Genomic_DNA"/>
</dbReference>
<accession>A0A0C2RVG2</accession>
<protein>
    <submittedName>
        <fullName evidence="1">Uncharacterized protein</fullName>
    </submittedName>
</protein>
<organism evidence="1 2">
    <name type="scientific">Jeotgalibacillus soli</name>
    <dbReference type="NCBI Taxonomy" id="889306"/>
    <lineage>
        <taxon>Bacteria</taxon>
        <taxon>Bacillati</taxon>
        <taxon>Bacillota</taxon>
        <taxon>Bacilli</taxon>
        <taxon>Bacillales</taxon>
        <taxon>Caryophanaceae</taxon>
        <taxon>Jeotgalibacillus</taxon>
    </lineage>
</organism>
<gene>
    <name evidence="1" type="ORF">KP78_21030</name>
</gene>
<sequence length="83" mass="9194">MGLNKNSLKSTFDAARETDSPFVFVAIVAEGVEEVIVVPEKSFDAKEAFYNNAYNDELTHVMNSKVYIRGLGYGEATELKNIS</sequence>
<proteinExistence type="predicted"/>
<dbReference type="RefSeq" id="WP_200889221.1">
    <property type="nucleotide sequence ID" value="NZ_JXRP01000017.1"/>
</dbReference>
<dbReference type="AlphaFoldDB" id="A0A0C2RVG2"/>
<evidence type="ECO:0000313" key="2">
    <source>
        <dbReference type="Proteomes" id="UP000031938"/>
    </source>
</evidence>
<dbReference type="STRING" id="889306.KP78_21030"/>
<dbReference type="PATRIC" id="fig|889306.3.peg.2119"/>
<reference evidence="1 2" key="1">
    <citation type="submission" date="2015-01" db="EMBL/GenBank/DDBJ databases">
        <title>Genome sequencing of Jeotgalibacillus soli.</title>
        <authorList>
            <person name="Goh K.M."/>
            <person name="Chan K.-G."/>
            <person name="Yaakop A.S."/>
            <person name="Ee R."/>
            <person name="Gan H.M."/>
            <person name="Chan C.S."/>
        </authorList>
    </citation>
    <scope>NUCLEOTIDE SEQUENCE [LARGE SCALE GENOMIC DNA]</scope>
    <source>
        <strain evidence="1 2">P9</strain>
    </source>
</reference>
<comment type="caution">
    <text evidence="1">The sequence shown here is derived from an EMBL/GenBank/DDBJ whole genome shotgun (WGS) entry which is preliminary data.</text>
</comment>
<evidence type="ECO:0000313" key="1">
    <source>
        <dbReference type="EMBL" id="KIL45754.1"/>
    </source>
</evidence>
<dbReference type="Proteomes" id="UP000031938">
    <property type="component" value="Unassembled WGS sequence"/>
</dbReference>
<keyword evidence="2" id="KW-1185">Reference proteome</keyword>